<protein>
    <submittedName>
        <fullName evidence="2">Allantoinase PuuE</fullName>
    </submittedName>
</protein>
<dbReference type="Proteomes" id="UP001596391">
    <property type="component" value="Unassembled WGS sequence"/>
</dbReference>
<dbReference type="RefSeq" id="WP_263370146.1">
    <property type="nucleotide sequence ID" value="NZ_JAGSYD010000001.1"/>
</dbReference>
<comment type="caution">
    <text evidence="2">The sequence shown here is derived from an EMBL/GenBank/DDBJ whole genome shotgun (WGS) entry which is preliminary data.</text>
</comment>
<organism evidence="2 3">
    <name type="scientific">Granulicella cerasi</name>
    <dbReference type="NCBI Taxonomy" id="741063"/>
    <lineage>
        <taxon>Bacteria</taxon>
        <taxon>Pseudomonadati</taxon>
        <taxon>Acidobacteriota</taxon>
        <taxon>Terriglobia</taxon>
        <taxon>Terriglobales</taxon>
        <taxon>Acidobacteriaceae</taxon>
        <taxon>Granulicella</taxon>
    </lineage>
</organism>
<reference evidence="3" key="1">
    <citation type="journal article" date="2019" name="Int. J. Syst. Evol. Microbiol.">
        <title>The Global Catalogue of Microorganisms (GCM) 10K type strain sequencing project: providing services to taxonomists for standard genome sequencing and annotation.</title>
        <authorList>
            <consortium name="The Broad Institute Genomics Platform"/>
            <consortium name="The Broad Institute Genome Sequencing Center for Infectious Disease"/>
            <person name="Wu L."/>
            <person name="Ma J."/>
        </authorList>
    </citation>
    <scope>NUCLEOTIDE SEQUENCE [LARGE SCALE GENOMIC DNA]</scope>
    <source>
        <strain evidence="3">CGMCC 1.16026</strain>
    </source>
</reference>
<dbReference type="InterPro" id="IPR002509">
    <property type="entry name" value="NODB_dom"/>
</dbReference>
<feature type="domain" description="NodB homology" evidence="1">
    <location>
        <begin position="75"/>
        <end position="292"/>
    </location>
</feature>
<dbReference type="InterPro" id="IPR017625">
    <property type="entry name" value="PuuE"/>
</dbReference>
<evidence type="ECO:0000313" key="2">
    <source>
        <dbReference type="EMBL" id="MFC6646481.1"/>
    </source>
</evidence>
<proteinExistence type="predicted"/>
<dbReference type="EMBL" id="JBHSWI010000001">
    <property type="protein sequence ID" value="MFC6646481.1"/>
    <property type="molecule type" value="Genomic_DNA"/>
</dbReference>
<keyword evidence="3" id="KW-1185">Reference proteome</keyword>
<gene>
    <name evidence="2" type="ORF">ACFQBQ_12970</name>
</gene>
<name>A0ABW1ZCR1_9BACT</name>
<dbReference type="PANTHER" id="PTHR43123">
    <property type="entry name" value="POLYSACCHARIDE DEACETYLASE-RELATED"/>
    <property type="match status" value="1"/>
</dbReference>
<evidence type="ECO:0000313" key="3">
    <source>
        <dbReference type="Proteomes" id="UP001596391"/>
    </source>
</evidence>
<accession>A0ABW1ZCR1</accession>
<dbReference type="Pfam" id="PF01522">
    <property type="entry name" value="Polysacc_deac_1"/>
    <property type="match status" value="1"/>
</dbReference>
<dbReference type="SUPFAM" id="SSF88713">
    <property type="entry name" value="Glycoside hydrolase/deacetylase"/>
    <property type="match status" value="1"/>
</dbReference>
<dbReference type="PANTHER" id="PTHR43123:SF4">
    <property type="entry name" value="POLYSACCHARIDE DEACETYLASE"/>
    <property type="match status" value="1"/>
</dbReference>
<dbReference type="PROSITE" id="PS51677">
    <property type="entry name" value="NODB"/>
    <property type="match status" value="1"/>
</dbReference>
<dbReference type="Gene3D" id="3.20.20.370">
    <property type="entry name" value="Glycoside hydrolase/deacetylase"/>
    <property type="match status" value="1"/>
</dbReference>
<dbReference type="InterPro" id="IPR011330">
    <property type="entry name" value="Glyco_hydro/deAcase_b/a-brl"/>
</dbReference>
<evidence type="ECO:0000259" key="1">
    <source>
        <dbReference type="PROSITE" id="PS51677"/>
    </source>
</evidence>
<dbReference type="CDD" id="cd10977">
    <property type="entry name" value="CE4_PuuE_SpCDA1"/>
    <property type="match status" value="1"/>
</dbReference>
<sequence length="310" mass="35309">MTGPLALPDSHPRDFCGYGQNPPDPQWPGKASVALNFVMNFEEGSEYSIPDGDEYSERALLEVANSRVAQGDRDLAAESMYEYGTRVGFWRLLRIFESRALPVTVFACAQAIERNPEAAAAIRRLDWDICSHGLRWSEQFTLTEEEQRREIAEAVASFERTLGKRPVGWYCRYAPAVFTRRLLIEEGGFLYDSDAYNDDLPYWDRSGVRPHLVVPYSLTINDARLLRGGMTTGDAYFAFLRDSLDLLREEGKTQPRMMNVGMHLRILGHPGRAAGLARFLDYVKTLDDVYVCRREDIARHWIARFPAEVA</sequence>